<protein>
    <recommendedName>
        <fullName evidence="11">Transcriptional regulator WhiB</fullName>
    </recommendedName>
</protein>
<keyword evidence="7 11" id="KW-0805">Transcription regulation</keyword>
<dbReference type="PANTHER" id="PTHR38839">
    <property type="entry name" value="TRANSCRIPTIONAL REGULATOR WHID-RELATED"/>
    <property type="match status" value="1"/>
</dbReference>
<dbReference type="Proteomes" id="UP001501116">
    <property type="component" value="Unassembled WGS sequence"/>
</dbReference>
<evidence type="ECO:0000256" key="10">
    <source>
        <dbReference type="ARBA" id="ARBA00023163"/>
    </source>
</evidence>
<dbReference type="Pfam" id="PF02467">
    <property type="entry name" value="Whib"/>
    <property type="match status" value="1"/>
</dbReference>
<evidence type="ECO:0000256" key="7">
    <source>
        <dbReference type="ARBA" id="ARBA00023015"/>
    </source>
</evidence>
<comment type="subcellular location">
    <subcellularLocation>
        <location evidence="1 11">Cytoplasm</location>
    </subcellularLocation>
</comment>
<keyword evidence="6 11" id="KW-0411">Iron-sulfur</keyword>
<keyword evidence="5 11" id="KW-0408">Iron</keyword>
<keyword evidence="3 11" id="KW-0004">4Fe-4S</keyword>
<dbReference type="PROSITE" id="PS51674">
    <property type="entry name" value="4FE4S_WBL"/>
    <property type="match status" value="1"/>
</dbReference>
<comment type="caution">
    <text evidence="13">The sequence shown here is derived from an EMBL/GenBank/DDBJ whole genome shotgun (WGS) entry which is preliminary data.</text>
</comment>
<dbReference type="EMBL" id="BAAANN010000038">
    <property type="protein sequence ID" value="GAA1983348.1"/>
    <property type="molecule type" value="Genomic_DNA"/>
</dbReference>
<feature type="binding site" evidence="11">
    <location>
        <position position="51"/>
    </location>
    <ligand>
        <name>[4Fe-4S] cluster</name>
        <dbReference type="ChEBI" id="CHEBI:49883"/>
    </ligand>
</feature>
<accession>A0ABN2SBG4</accession>
<feature type="binding site" evidence="11">
    <location>
        <position position="83"/>
    </location>
    <ligand>
        <name>[4Fe-4S] cluster</name>
        <dbReference type="ChEBI" id="CHEBI:49883"/>
    </ligand>
</feature>
<comment type="PTM">
    <text evidence="11">Upon Fe-S cluster removal intramolecular disulfide bonds are formed.</text>
</comment>
<reference evidence="13 14" key="1">
    <citation type="journal article" date="2019" name="Int. J. Syst. Evol. Microbiol.">
        <title>The Global Catalogue of Microorganisms (GCM) 10K type strain sequencing project: providing services to taxonomists for standard genome sequencing and annotation.</title>
        <authorList>
            <consortium name="The Broad Institute Genomics Platform"/>
            <consortium name="The Broad Institute Genome Sequencing Center for Infectious Disease"/>
            <person name="Wu L."/>
            <person name="Ma J."/>
        </authorList>
    </citation>
    <scope>NUCLEOTIDE SEQUENCE [LARGE SCALE GENOMIC DNA]</scope>
    <source>
        <strain evidence="13 14">JCM 14545</strain>
    </source>
</reference>
<organism evidence="13 14">
    <name type="scientific">Amycolatopsis minnesotensis</name>
    <dbReference type="NCBI Taxonomy" id="337894"/>
    <lineage>
        <taxon>Bacteria</taxon>
        <taxon>Bacillati</taxon>
        <taxon>Actinomycetota</taxon>
        <taxon>Actinomycetes</taxon>
        <taxon>Pseudonocardiales</taxon>
        <taxon>Pseudonocardiaceae</taxon>
        <taxon>Amycolatopsis</taxon>
    </lineage>
</organism>
<comment type="function">
    <text evidence="11">Acts as a transcriptional regulator. Probably redox-responsive. The apo- but not holo-form probably binds DNA.</text>
</comment>
<evidence type="ECO:0000313" key="14">
    <source>
        <dbReference type="Proteomes" id="UP001501116"/>
    </source>
</evidence>
<keyword evidence="11" id="KW-0963">Cytoplasm</keyword>
<name>A0ABN2SBG4_9PSEU</name>
<evidence type="ECO:0000256" key="8">
    <source>
        <dbReference type="ARBA" id="ARBA00023125"/>
    </source>
</evidence>
<feature type="domain" description="4Fe-4S Wbl-type" evidence="12">
    <location>
        <begin position="50"/>
        <end position="107"/>
    </location>
</feature>
<feature type="binding site" evidence="11">
    <location>
        <position position="77"/>
    </location>
    <ligand>
        <name>[4Fe-4S] cluster</name>
        <dbReference type="ChEBI" id="CHEBI:49883"/>
    </ligand>
</feature>
<evidence type="ECO:0000256" key="2">
    <source>
        <dbReference type="ARBA" id="ARBA00006597"/>
    </source>
</evidence>
<evidence type="ECO:0000256" key="3">
    <source>
        <dbReference type="ARBA" id="ARBA00022485"/>
    </source>
</evidence>
<dbReference type="RefSeq" id="WP_425546574.1">
    <property type="nucleotide sequence ID" value="NZ_BAAANN010000038.1"/>
</dbReference>
<dbReference type="InterPro" id="IPR034768">
    <property type="entry name" value="4FE4S_WBL"/>
</dbReference>
<evidence type="ECO:0000256" key="6">
    <source>
        <dbReference type="ARBA" id="ARBA00023014"/>
    </source>
</evidence>
<keyword evidence="10 11" id="KW-0804">Transcription</keyword>
<comment type="similarity">
    <text evidence="2 11">Belongs to the WhiB family.</text>
</comment>
<evidence type="ECO:0000256" key="9">
    <source>
        <dbReference type="ARBA" id="ARBA00023157"/>
    </source>
</evidence>
<feature type="binding site" evidence="11">
    <location>
        <position position="74"/>
    </location>
    <ligand>
        <name>[4Fe-4S] cluster</name>
        <dbReference type="ChEBI" id="CHEBI:49883"/>
    </ligand>
</feature>
<keyword evidence="9 11" id="KW-1015">Disulfide bond</keyword>
<gene>
    <name evidence="11" type="primary">whiB</name>
    <name evidence="13" type="ORF">GCM10009754_70610</name>
</gene>
<evidence type="ECO:0000256" key="5">
    <source>
        <dbReference type="ARBA" id="ARBA00023004"/>
    </source>
</evidence>
<dbReference type="HAMAP" id="MF_01479">
    <property type="entry name" value="WhiB"/>
    <property type="match status" value="1"/>
</dbReference>
<comment type="cofactor">
    <cofactor evidence="11">
        <name>[4Fe-4S] cluster</name>
        <dbReference type="ChEBI" id="CHEBI:49883"/>
    </cofactor>
    <text evidence="11">Binds 1 [4Fe-4S] cluster per subunit. Following nitrosylation of the [4Fe-4S] cluster binds 1 [4Fe-8(NO)] cluster per subunit.</text>
</comment>
<keyword evidence="8 11" id="KW-0238">DNA-binding</keyword>
<comment type="PTM">
    <text evidence="11">The Fe-S cluster can be nitrosylated by nitric oxide (NO).</text>
</comment>
<keyword evidence="4 11" id="KW-0479">Metal-binding</keyword>
<dbReference type="PANTHER" id="PTHR38839:SF4">
    <property type="entry name" value="TRANSCRIPTIONAL REGULATOR WHIB"/>
    <property type="match status" value="1"/>
</dbReference>
<evidence type="ECO:0000313" key="13">
    <source>
        <dbReference type="EMBL" id="GAA1983348.1"/>
    </source>
</evidence>
<dbReference type="InterPro" id="IPR003482">
    <property type="entry name" value="Whib"/>
</dbReference>
<evidence type="ECO:0000256" key="4">
    <source>
        <dbReference type="ARBA" id="ARBA00022723"/>
    </source>
</evidence>
<evidence type="ECO:0000259" key="12">
    <source>
        <dbReference type="PROSITE" id="PS51674"/>
    </source>
</evidence>
<evidence type="ECO:0000256" key="11">
    <source>
        <dbReference type="HAMAP-Rule" id="MF_01479"/>
    </source>
</evidence>
<sequence length="126" mass="14396">MNIAKTDPLERHVLRPSYEGLSREWDQDLTLLDALGSLTEDDTSWKDRGLCAQTDPDAFFPEKGESTREAKRICLSCEVRTQCLEYALDRQERFGIWGGASERERRAIQKERGTIEPVKRVPGRAA</sequence>
<keyword evidence="14" id="KW-1185">Reference proteome</keyword>
<evidence type="ECO:0000256" key="1">
    <source>
        <dbReference type="ARBA" id="ARBA00004496"/>
    </source>
</evidence>
<proteinExistence type="inferred from homology"/>